<evidence type="ECO:0000256" key="1">
    <source>
        <dbReference type="ARBA" id="ARBA00005051"/>
    </source>
</evidence>
<dbReference type="Gene3D" id="3.30.70.560">
    <property type="entry name" value="7,8-Dihydro-6-hydroxymethylpterin-pyrophosphokinase HPPK"/>
    <property type="match status" value="1"/>
</dbReference>
<evidence type="ECO:0000256" key="11">
    <source>
        <dbReference type="ARBA" id="ARBA00029766"/>
    </source>
</evidence>
<dbReference type="InterPro" id="IPR000550">
    <property type="entry name" value="Hppk"/>
</dbReference>
<keyword evidence="15" id="KW-1185">Reference proteome</keyword>
<dbReference type="GO" id="GO:0046654">
    <property type="term" value="P:tetrahydrofolate biosynthetic process"/>
    <property type="evidence" value="ECO:0007669"/>
    <property type="project" value="UniProtKB-UniPathway"/>
</dbReference>
<dbReference type="InterPro" id="IPR035907">
    <property type="entry name" value="Hppk_sf"/>
</dbReference>
<dbReference type="GO" id="GO:0016301">
    <property type="term" value="F:kinase activity"/>
    <property type="evidence" value="ECO:0007669"/>
    <property type="project" value="UniProtKB-KW"/>
</dbReference>
<evidence type="ECO:0000313" key="15">
    <source>
        <dbReference type="Proteomes" id="UP000033423"/>
    </source>
</evidence>
<dbReference type="Proteomes" id="UP000033423">
    <property type="component" value="Unassembled WGS sequence"/>
</dbReference>
<keyword evidence="8" id="KW-0067">ATP-binding</keyword>
<sequence length="149" mass="16467">MKVYIGIGSNLYDRHGNCLRAVQGLQESGMLVTARSQMHQTEAWGDTSQPDFINMCVEVETDLPPTELLKVLKAIEAQMGRTPARRWGPRVIDLDILLYGGLVVREEGLTIPHPHMHQRGFVLHPLREIASAVVHPVLNKSVGELAAGV</sequence>
<reference evidence="14 15" key="1">
    <citation type="submission" date="2015-02" db="EMBL/GenBank/DDBJ databases">
        <title>Single-cell genomics of uncultivated deep-branching MTB reveals a conserved set of magnetosome genes.</title>
        <authorList>
            <person name="Kolinko S."/>
            <person name="Richter M."/>
            <person name="Glockner F.O."/>
            <person name="Brachmann A."/>
            <person name="Schuler D."/>
        </authorList>
    </citation>
    <scope>NUCLEOTIDE SEQUENCE [LARGE SCALE GENOMIC DNA]</scope>
    <source>
        <strain evidence="14">TM-1</strain>
    </source>
</reference>
<evidence type="ECO:0000313" key="14">
    <source>
        <dbReference type="EMBL" id="KJU83729.1"/>
    </source>
</evidence>
<dbReference type="GO" id="GO:0046656">
    <property type="term" value="P:folic acid biosynthetic process"/>
    <property type="evidence" value="ECO:0007669"/>
    <property type="project" value="UniProtKB-KW"/>
</dbReference>
<evidence type="ECO:0000256" key="7">
    <source>
        <dbReference type="ARBA" id="ARBA00022777"/>
    </source>
</evidence>
<comment type="pathway">
    <text evidence="1">Cofactor biosynthesis; tetrahydrofolate biosynthesis; 2-amino-4-hydroxy-6-hydroxymethyl-7,8-dihydropteridine diphosphate from 7,8-dihydroneopterin triphosphate: step 4/4.</text>
</comment>
<dbReference type="CDD" id="cd00483">
    <property type="entry name" value="HPPK"/>
    <property type="match status" value="1"/>
</dbReference>
<evidence type="ECO:0000256" key="4">
    <source>
        <dbReference type="ARBA" id="ARBA00016218"/>
    </source>
</evidence>
<dbReference type="PROSITE" id="PS00794">
    <property type="entry name" value="HPPK"/>
    <property type="match status" value="1"/>
</dbReference>
<feature type="domain" description="7,8-dihydro-6-hydroxymethylpterin-pyrophosphokinase" evidence="13">
    <location>
        <begin position="86"/>
        <end position="97"/>
    </location>
</feature>
<proteinExistence type="inferred from homology"/>
<dbReference type="SUPFAM" id="SSF55083">
    <property type="entry name" value="6-hydroxymethyl-7,8-dihydropterin pyrophosphokinase, HPPK"/>
    <property type="match status" value="1"/>
</dbReference>
<dbReference type="PANTHER" id="PTHR43071">
    <property type="entry name" value="2-AMINO-4-HYDROXY-6-HYDROXYMETHYLDIHYDROPTERIDINE PYROPHOSPHOKINASE"/>
    <property type="match status" value="1"/>
</dbReference>
<gene>
    <name evidence="14" type="ORF">MBAV_004079</name>
</gene>
<dbReference type="Pfam" id="PF01288">
    <property type="entry name" value="HPPK"/>
    <property type="match status" value="1"/>
</dbReference>
<comment type="similarity">
    <text evidence="2">Belongs to the HPPK family.</text>
</comment>
<protein>
    <recommendedName>
        <fullName evidence="4">2-amino-4-hydroxy-6-hydroxymethyldihydropteridine pyrophosphokinase</fullName>
        <ecNumber evidence="3">2.7.6.3</ecNumber>
    </recommendedName>
    <alternativeName>
        <fullName evidence="11">6-hydroxymethyl-7,8-dihydropterin pyrophosphokinase</fullName>
    </alternativeName>
    <alternativeName>
        <fullName evidence="12">7,8-dihydro-6-hydroxymethylpterin-pyrophosphokinase</fullName>
    </alternativeName>
</protein>
<organism evidence="14 15">
    <name type="scientific">Candidatus Magnetobacterium bavaricum</name>
    <dbReference type="NCBI Taxonomy" id="29290"/>
    <lineage>
        <taxon>Bacteria</taxon>
        <taxon>Pseudomonadati</taxon>
        <taxon>Nitrospirota</taxon>
        <taxon>Thermodesulfovibrionia</taxon>
        <taxon>Thermodesulfovibrionales</taxon>
        <taxon>Candidatus Magnetobacteriaceae</taxon>
        <taxon>Candidatus Magnetobacterium</taxon>
    </lineage>
</organism>
<keyword evidence="6" id="KW-0547">Nucleotide-binding</keyword>
<evidence type="ECO:0000259" key="13">
    <source>
        <dbReference type="PROSITE" id="PS00794"/>
    </source>
</evidence>
<dbReference type="EC" id="2.7.6.3" evidence="3"/>
<name>A0A0F3GP20_9BACT</name>
<dbReference type="PANTHER" id="PTHR43071:SF1">
    <property type="entry name" value="2-AMINO-4-HYDROXY-6-HYDROXYMETHYLDIHYDROPTERIDINE PYROPHOSPHOKINASE"/>
    <property type="match status" value="1"/>
</dbReference>
<accession>A0A0F3GP20</accession>
<evidence type="ECO:0000256" key="2">
    <source>
        <dbReference type="ARBA" id="ARBA00005810"/>
    </source>
</evidence>
<evidence type="ECO:0000256" key="8">
    <source>
        <dbReference type="ARBA" id="ARBA00022840"/>
    </source>
</evidence>
<evidence type="ECO:0000256" key="6">
    <source>
        <dbReference type="ARBA" id="ARBA00022741"/>
    </source>
</evidence>
<keyword evidence="7 14" id="KW-0418">Kinase</keyword>
<keyword evidence="9" id="KW-0289">Folate biosynthesis</keyword>
<evidence type="ECO:0000256" key="5">
    <source>
        <dbReference type="ARBA" id="ARBA00022679"/>
    </source>
</evidence>
<dbReference type="UniPathway" id="UPA00077">
    <property type="reaction ID" value="UER00155"/>
</dbReference>
<dbReference type="GO" id="GO:0005524">
    <property type="term" value="F:ATP binding"/>
    <property type="evidence" value="ECO:0007669"/>
    <property type="project" value="UniProtKB-KW"/>
</dbReference>
<evidence type="ECO:0000256" key="9">
    <source>
        <dbReference type="ARBA" id="ARBA00022909"/>
    </source>
</evidence>
<dbReference type="AlphaFoldDB" id="A0A0F3GP20"/>
<dbReference type="EMBL" id="LACI01001755">
    <property type="protein sequence ID" value="KJU83729.1"/>
    <property type="molecule type" value="Genomic_DNA"/>
</dbReference>
<comment type="function">
    <text evidence="10">Catalyzes the transfer of pyrophosphate from adenosine triphosphate (ATP) to 6-hydroxymethyl-7,8-dihydropterin, an enzymatic step in folate biosynthesis pathway.</text>
</comment>
<evidence type="ECO:0000256" key="10">
    <source>
        <dbReference type="ARBA" id="ARBA00029409"/>
    </source>
</evidence>
<keyword evidence="5" id="KW-0808">Transferase</keyword>
<evidence type="ECO:0000256" key="3">
    <source>
        <dbReference type="ARBA" id="ARBA00013253"/>
    </source>
</evidence>
<comment type="caution">
    <text evidence="14">The sequence shown here is derived from an EMBL/GenBank/DDBJ whole genome shotgun (WGS) entry which is preliminary data.</text>
</comment>
<dbReference type="NCBIfam" id="TIGR01498">
    <property type="entry name" value="folK"/>
    <property type="match status" value="1"/>
</dbReference>
<dbReference type="PATRIC" id="fig|29290.4.peg.5402"/>
<evidence type="ECO:0000256" key="12">
    <source>
        <dbReference type="ARBA" id="ARBA00033413"/>
    </source>
</evidence>
<dbReference type="GO" id="GO:0003848">
    <property type="term" value="F:2-amino-4-hydroxy-6-hydroxymethyldihydropteridine diphosphokinase activity"/>
    <property type="evidence" value="ECO:0007669"/>
    <property type="project" value="UniProtKB-EC"/>
</dbReference>